<dbReference type="GO" id="GO:0006355">
    <property type="term" value="P:regulation of DNA-templated transcription"/>
    <property type="evidence" value="ECO:0007669"/>
    <property type="project" value="InterPro"/>
</dbReference>
<dbReference type="Gene3D" id="1.10.8.60">
    <property type="match status" value="1"/>
</dbReference>
<dbReference type="SUPFAM" id="SSF159800">
    <property type="entry name" value="PrpR receptor domain-like"/>
    <property type="match status" value="1"/>
</dbReference>
<dbReference type="InterPro" id="IPR002078">
    <property type="entry name" value="Sigma_54_int"/>
</dbReference>
<dbReference type="EMBL" id="QSBM01000003">
    <property type="protein sequence ID" value="RGX31314.1"/>
    <property type="molecule type" value="Genomic_DNA"/>
</dbReference>
<dbReference type="PANTHER" id="PTHR32071">
    <property type="entry name" value="TRANSCRIPTIONAL REGULATORY PROTEIN"/>
    <property type="match status" value="1"/>
</dbReference>
<dbReference type="SMART" id="SM00091">
    <property type="entry name" value="PAS"/>
    <property type="match status" value="1"/>
</dbReference>
<dbReference type="InterPro" id="IPR010524">
    <property type="entry name" value="Sig_transdc_resp-reg_PrpR_N"/>
</dbReference>
<dbReference type="CDD" id="cd00130">
    <property type="entry name" value="PAS"/>
    <property type="match status" value="1"/>
</dbReference>
<dbReference type="SUPFAM" id="SSF52540">
    <property type="entry name" value="P-loop containing nucleoside triphosphate hydrolases"/>
    <property type="match status" value="1"/>
</dbReference>
<dbReference type="SUPFAM" id="SSF55785">
    <property type="entry name" value="PYP-like sensor domain (PAS domain)"/>
    <property type="match status" value="1"/>
</dbReference>
<dbReference type="GO" id="GO:0005524">
    <property type="term" value="F:ATP binding"/>
    <property type="evidence" value="ECO:0007669"/>
    <property type="project" value="UniProtKB-KW"/>
</dbReference>
<dbReference type="NCBIfam" id="TIGR00229">
    <property type="entry name" value="sensory_box"/>
    <property type="match status" value="1"/>
</dbReference>
<evidence type="ECO:0000259" key="5">
    <source>
        <dbReference type="PROSITE" id="PS50112"/>
    </source>
</evidence>
<evidence type="ECO:0000313" key="6">
    <source>
        <dbReference type="EMBL" id="RGX31314.1"/>
    </source>
</evidence>
<reference evidence="6 7" key="1">
    <citation type="submission" date="2018-08" db="EMBL/GenBank/DDBJ databases">
        <title>A genome reference for cultivated species of the human gut microbiota.</title>
        <authorList>
            <person name="Zou Y."/>
            <person name="Xue W."/>
            <person name="Luo G."/>
        </authorList>
    </citation>
    <scope>NUCLEOTIDE SEQUENCE [LARGE SCALE GENOMIC DNA]</scope>
    <source>
        <strain evidence="6 7">AF04-15</strain>
    </source>
</reference>
<dbReference type="GO" id="GO:0000156">
    <property type="term" value="F:phosphorelay response regulator activity"/>
    <property type="evidence" value="ECO:0007669"/>
    <property type="project" value="InterPro"/>
</dbReference>
<dbReference type="Pfam" id="PF13384">
    <property type="entry name" value="HTH_23"/>
    <property type="match status" value="1"/>
</dbReference>
<dbReference type="SUPFAM" id="SSF46689">
    <property type="entry name" value="Homeodomain-like"/>
    <property type="match status" value="1"/>
</dbReference>
<evidence type="ECO:0000256" key="1">
    <source>
        <dbReference type="ARBA" id="ARBA00022741"/>
    </source>
</evidence>
<evidence type="ECO:0000313" key="7">
    <source>
        <dbReference type="Proteomes" id="UP000283880"/>
    </source>
</evidence>
<accession>A0A413FIR4</accession>
<dbReference type="Proteomes" id="UP000283880">
    <property type="component" value="Unassembled WGS sequence"/>
</dbReference>
<dbReference type="CDD" id="cd00009">
    <property type="entry name" value="AAA"/>
    <property type="match status" value="1"/>
</dbReference>
<dbReference type="InterPro" id="IPR035965">
    <property type="entry name" value="PAS-like_dom_sf"/>
</dbReference>
<gene>
    <name evidence="6" type="ORF">DWV29_05345</name>
</gene>
<dbReference type="AlphaFoldDB" id="A0A413FIR4"/>
<evidence type="ECO:0000256" key="2">
    <source>
        <dbReference type="ARBA" id="ARBA00022840"/>
    </source>
</evidence>
<keyword evidence="1" id="KW-0547">Nucleotide-binding</keyword>
<comment type="caution">
    <text evidence="6">The sequence shown here is derived from an EMBL/GenBank/DDBJ whole genome shotgun (WGS) entry which is preliminary data.</text>
</comment>
<dbReference type="Pfam" id="PF13188">
    <property type="entry name" value="PAS_8"/>
    <property type="match status" value="1"/>
</dbReference>
<dbReference type="PROSITE" id="PS50112">
    <property type="entry name" value="PAS"/>
    <property type="match status" value="1"/>
</dbReference>
<feature type="domain" description="Sigma-54 factor interaction" evidence="4">
    <location>
        <begin position="333"/>
        <end position="549"/>
    </location>
</feature>
<organism evidence="6 7">
    <name type="scientific">Enterocloster asparagiformis</name>
    <dbReference type="NCBI Taxonomy" id="333367"/>
    <lineage>
        <taxon>Bacteria</taxon>
        <taxon>Bacillati</taxon>
        <taxon>Bacillota</taxon>
        <taxon>Clostridia</taxon>
        <taxon>Lachnospirales</taxon>
        <taxon>Lachnospiraceae</taxon>
        <taxon>Enterocloster</taxon>
    </lineage>
</organism>
<dbReference type="Gene3D" id="3.30.450.20">
    <property type="entry name" value="PAS domain"/>
    <property type="match status" value="1"/>
</dbReference>
<dbReference type="Gene3D" id="3.40.50.300">
    <property type="entry name" value="P-loop containing nucleotide triphosphate hydrolases"/>
    <property type="match status" value="1"/>
</dbReference>
<dbReference type="OrthoDB" id="9764280at2"/>
<feature type="region of interest" description="Disordered" evidence="3">
    <location>
        <begin position="570"/>
        <end position="595"/>
    </location>
</feature>
<sequence>MGKIVLLVSREEMLHQAHNILQEKKFEIGEMRVIETKDTVIEARKAIAGGATLIIARGLQASMIKQYTDIPVAEIVMTAQEMALLVMKAKQILKKEHPVIAVVGFKNMFCDMSFFDMIYDIELRTYFASAGEELEQTARKAAKEQADLIIGGDTAVSVATEYGIPSLFLSPTEDSMRNAMAIAERMDYAMGVEKRKEAQFEALLDNSLNGVMRTDSEGKITAMNPIMEELLGEKEAAYRGRSLFRVFRDIDPEMFRNLVENKRDNDSLFLQVRRNSVLAVLAPIVIEGKVDGIILTCSPVQRRPRPDTGRSDKERSERARHKGLVALGQFEDILQKSQQMQICVKRARLFALSERAVLLTGEPGTELSLMAQAIHNQSLRSQGPYAAVSCVGQTGEQQENLIFGQSGILPFVDGGTLFIESIESLTPDNQYKLAKLIRSKRYLRKGDFQKRTLDVRIIAASGRDLGRETASGAFLAELYYLLQGLVIRIPPLRERKEDLREKIRQCIRKSCETCARHHVLTEGAYKVLLDYPWNGNLIQVEAFCECLILTAEKRSLDEISVKETLRSLYSGPASDPGPGTKRMGETPSASGERAMDARERKIRALLQEYGGKRQEVARAMGISKSTLWRYMKKYEIGGADGGSTGMK</sequence>
<proteinExistence type="predicted"/>
<dbReference type="InterPro" id="IPR009057">
    <property type="entry name" value="Homeodomain-like_sf"/>
</dbReference>
<dbReference type="PANTHER" id="PTHR32071:SF57">
    <property type="entry name" value="C4-DICARBOXYLATE TRANSPORT TRANSCRIPTIONAL REGULATORY PROTEIN DCTD"/>
    <property type="match status" value="1"/>
</dbReference>
<dbReference type="InterPro" id="IPR027417">
    <property type="entry name" value="P-loop_NTPase"/>
</dbReference>
<evidence type="ECO:0000256" key="3">
    <source>
        <dbReference type="SAM" id="MobiDB-lite"/>
    </source>
</evidence>
<dbReference type="Gene3D" id="1.10.10.60">
    <property type="entry name" value="Homeodomain-like"/>
    <property type="match status" value="1"/>
</dbReference>
<dbReference type="Pfam" id="PF25601">
    <property type="entry name" value="AAA_lid_14"/>
    <property type="match status" value="1"/>
</dbReference>
<dbReference type="PROSITE" id="PS50045">
    <property type="entry name" value="SIGMA54_INTERACT_4"/>
    <property type="match status" value="1"/>
</dbReference>
<dbReference type="GO" id="GO:0003677">
    <property type="term" value="F:DNA binding"/>
    <property type="evidence" value="ECO:0007669"/>
    <property type="project" value="InterPro"/>
</dbReference>
<dbReference type="Pfam" id="PF06506">
    <property type="entry name" value="PrpR_N"/>
    <property type="match status" value="1"/>
</dbReference>
<dbReference type="InterPro" id="IPR000014">
    <property type="entry name" value="PAS"/>
</dbReference>
<dbReference type="RefSeq" id="WP_007717183.1">
    <property type="nucleotide sequence ID" value="NZ_JAWRJJ010000222.1"/>
</dbReference>
<dbReference type="Gene3D" id="3.40.50.2300">
    <property type="match status" value="1"/>
</dbReference>
<name>A0A413FIR4_9FIRM</name>
<feature type="domain" description="PAS" evidence="5">
    <location>
        <begin position="196"/>
        <end position="253"/>
    </location>
</feature>
<keyword evidence="2" id="KW-0067">ATP-binding</keyword>
<dbReference type="Pfam" id="PF00158">
    <property type="entry name" value="Sigma54_activat"/>
    <property type="match status" value="1"/>
</dbReference>
<dbReference type="InterPro" id="IPR058031">
    <property type="entry name" value="AAA_lid_NorR"/>
</dbReference>
<dbReference type="Gene3D" id="3.40.50.10660">
    <property type="entry name" value="PrpR receptor domain-like"/>
    <property type="match status" value="1"/>
</dbReference>
<protein>
    <submittedName>
        <fullName evidence="6">PAS domain S-box protein</fullName>
    </submittedName>
</protein>
<evidence type="ECO:0000259" key="4">
    <source>
        <dbReference type="PROSITE" id="PS50045"/>
    </source>
</evidence>